<proteinExistence type="predicted"/>
<evidence type="ECO:0000313" key="2">
    <source>
        <dbReference type="Proteomes" id="UP001443914"/>
    </source>
</evidence>
<dbReference type="Proteomes" id="UP001443914">
    <property type="component" value="Unassembled WGS sequence"/>
</dbReference>
<evidence type="ECO:0000313" key="1">
    <source>
        <dbReference type="EMBL" id="KAK9723713.1"/>
    </source>
</evidence>
<sequence length="130" mass="13982">MGTIKLSVAFGEEETAKHVYAEFVVVDCPSAYNALIGRATLDQALAAVSIRALTLAYVSDEGRAEKLYSNQEEGRTCNGRSLKRARQTSPKGTVNTASTEAEGFVVDVDEIVLGGESTERPGSGGRRLWR</sequence>
<reference evidence="1" key="1">
    <citation type="submission" date="2024-03" db="EMBL/GenBank/DDBJ databases">
        <title>WGS assembly of Saponaria officinalis var. Norfolk2.</title>
        <authorList>
            <person name="Jenkins J."/>
            <person name="Shu S."/>
            <person name="Grimwood J."/>
            <person name="Barry K."/>
            <person name="Goodstein D."/>
            <person name="Schmutz J."/>
            <person name="Leebens-Mack J."/>
            <person name="Osbourn A."/>
        </authorList>
    </citation>
    <scope>NUCLEOTIDE SEQUENCE [LARGE SCALE GENOMIC DNA]</scope>
    <source>
        <strain evidence="1">JIC</strain>
    </source>
</reference>
<comment type="caution">
    <text evidence="1">The sequence shown here is derived from an EMBL/GenBank/DDBJ whole genome shotgun (WGS) entry which is preliminary data.</text>
</comment>
<accession>A0AAW1KTD1</accession>
<dbReference type="AlphaFoldDB" id="A0AAW1KTD1"/>
<name>A0AAW1KTD1_SAPOF</name>
<organism evidence="1 2">
    <name type="scientific">Saponaria officinalis</name>
    <name type="common">Common soapwort</name>
    <name type="synonym">Lychnis saponaria</name>
    <dbReference type="NCBI Taxonomy" id="3572"/>
    <lineage>
        <taxon>Eukaryota</taxon>
        <taxon>Viridiplantae</taxon>
        <taxon>Streptophyta</taxon>
        <taxon>Embryophyta</taxon>
        <taxon>Tracheophyta</taxon>
        <taxon>Spermatophyta</taxon>
        <taxon>Magnoliopsida</taxon>
        <taxon>eudicotyledons</taxon>
        <taxon>Gunneridae</taxon>
        <taxon>Pentapetalae</taxon>
        <taxon>Caryophyllales</taxon>
        <taxon>Caryophyllaceae</taxon>
        <taxon>Caryophylleae</taxon>
        <taxon>Saponaria</taxon>
    </lineage>
</organism>
<keyword evidence="2" id="KW-1185">Reference proteome</keyword>
<gene>
    <name evidence="1" type="ORF">RND81_05G020000</name>
</gene>
<protein>
    <submittedName>
        <fullName evidence="1">Uncharacterized protein</fullName>
    </submittedName>
</protein>
<dbReference type="EMBL" id="JBDFQZ010000005">
    <property type="protein sequence ID" value="KAK9723713.1"/>
    <property type="molecule type" value="Genomic_DNA"/>
</dbReference>